<feature type="domain" description="Creatinase N-terminal" evidence="18">
    <location>
        <begin position="10"/>
        <end position="145"/>
    </location>
</feature>
<evidence type="ECO:0000259" key="23">
    <source>
        <dbReference type="Pfam" id="PF21635"/>
    </source>
</evidence>
<dbReference type="InterPro" id="IPR000587">
    <property type="entry name" value="Creatinase_N"/>
</dbReference>
<dbReference type="GO" id="GO:0031047">
    <property type="term" value="P:regulatory ncRNA-mediated gene silencing"/>
    <property type="evidence" value="ECO:0007669"/>
    <property type="project" value="UniProtKB-KW"/>
</dbReference>
<dbReference type="Pfam" id="PF13086">
    <property type="entry name" value="AAA_11"/>
    <property type="match status" value="2"/>
</dbReference>
<evidence type="ECO:0000256" key="4">
    <source>
        <dbReference type="ARBA" id="ARBA00008766"/>
    </source>
</evidence>
<accession>A0A284RSA5</accession>
<evidence type="ECO:0000256" key="13">
    <source>
        <dbReference type="ARBA" id="ARBA00023158"/>
    </source>
</evidence>
<dbReference type="Proteomes" id="UP000219338">
    <property type="component" value="Unassembled WGS sequence"/>
</dbReference>
<dbReference type="SUPFAM" id="SSF55920">
    <property type="entry name" value="Creatinase/aminopeptidase"/>
    <property type="match status" value="1"/>
</dbReference>
<dbReference type="InterPro" id="IPR026122">
    <property type="entry name" value="MOV-10/SDE3_DEXXQ/H-box"/>
</dbReference>
<proteinExistence type="inferred from homology"/>
<dbReference type="GO" id="GO:0070006">
    <property type="term" value="F:metalloaminopeptidase activity"/>
    <property type="evidence" value="ECO:0007669"/>
    <property type="project" value="InterPro"/>
</dbReference>
<dbReference type="GO" id="GO:0032574">
    <property type="term" value="F:5'-3' RNA helicase activity"/>
    <property type="evidence" value="ECO:0007669"/>
    <property type="project" value="InterPro"/>
</dbReference>
<evidence type="ECO:0000256" key="2">
    <source>
        <dbReference type="ARBA" id="ARBA00004331"/>
    </source>
</evidence>
<dbReference type="STRING" id="47428.A0A284RSA5"/>
<dbReference type="InterPro" id="IPR029149">
    <property type="entry name" value="Creatin/AminoP/Spt16_N"/>
</dbReference>
<comment type="similarity">
    <text evidence="4">Belongs to the peptidase M24B family.</text>
</comment>
<protein>
    <recommendedName>
        <fullName evidence="5">RNA helicase</fullName>
        <ecNumber evidence="5">3.6.4.13</ecNumber>
    </recommendedName>
</protein>
<dbReference type="CDD" id="cd01085">
    <property type="entry name" value="APP"/>
    <property type="match status" value="1"/>
</dbReference>
<dbReference type="InterPro" id="IPR050422">
    <property type="entry name" value="X-Pro_aminopeptidase_P"/>
</dbReference>
<evidence type="ECO:0000256" key="9">
    <source>
        <dbReference type="ARBA" id="ARBA00022801"/>
    </source>
</evidence>
<name>A0A284RSA5_ARMOS</name>
<dbReference type="EMBL" id="FUEG01000014">
    <property type="protein sequence ID" value="SJL11585.1"/>
    <property type="molecule type" value="Genomic_DNA"/>
</dbReference>
<feature type="domain" description="Peptidase M24 C-terminal" evidence="21">
    <location>
        <begin position="532"/>
        <end position="590"/>
    </location>
</feature>
<dbReference type="FunFam" id="3.40.50.300:FF:000608">
    <property type="entry name" value="Mov10 RISC complex RNA helicase"/>
    <property type="match status" value="1"/>
</dbReference>
<evidence type="ECO:0000256" key="5">
    <source>
        <dbReference type="ARBA" id="ARBA00012552"/>
    </source>
</evidence>
<evidence type="ECO:0000256" key="14">
    <source>
        <dbReference type="ARBA" id="ARBA00023211"/>
    </source>
</evidence>
<dbReference type="InterPro" id="IPR027417">
    <property type="entry name" value="P-loop_NTPase"/>
</dbReference>
<keyword evidence="9" id="KW-0378">Hydrolase</keyword>
<evidence type="ECO:0000313" key="24">
    <source>
        <dbReference type="EMBL" id="SJL11585.1"/>
    </source>
</evidence>
<dbReference type="Pfam" id="PF16189">
    <property type="entry name" value="Creatinase_N_2"/>
    <property type="match status" value="1"/>
</dbReference>
<keyword evidence="11" id="KW-0067">ATP-binding</keyword>
<feature type="domain" description="DNA2/NAM7 helicase helicase" evidence="19">
    <location>
        <begin position="1136"/>
        <end position="1205"/>
    </location>
</feature>
<feature type="domain" description="DNA2/NAM7 helicase helicase" evidence="19">
    <location>
        <begin position="1249"/>
        <end position="1320"/>
    </location>
</feature>
<keyword evidence="10" id="KW-0347">Helicase</keyword>
<evidence type="ECO:0000256" key="15">
    <source>
        <dbReference type="ARBA" id="ARBA00047984"/>
    </source>
</evidence>
<comment type="subcellular location">
    <subcellularLocation>
        <location evidence="2">Cytoplasm</location>
        <location evidence="2">Cytoplasmic ribonucleoprotein granule</location>
    </subcellularLocation>
</comment>
<dbReference type="EC" id="3.6.4.13" evidence="5"/>
<keyword evidence="6" id="KW-0963">Cytoplasm</keyword>
<dbReference type="GO" id="GO:0003723">
    <property type="term" value="F:RNA binding"/>
    <property type="evidence" value="ECO:0007669"/>
    <property type="project" value="UniProtKB-KW"/>
</dbReference>
<dbReference type="InterPro" id="IPR033740">
    <property type="entry name" value="Pept_M24B"/>
</dbReference>
<evidence type="ECO:0000256" key="10">
    <source>
        <dbReference type="ARBA" id="ARBA00022806"/>
    </source>
</evidence>
<comment type="similarity">
    <text evidence="3">Belongs to the DNA2/NAM7 helicase family. SDE3 subfamily.</text>
</comment>
<dbReference type="Pfam" id="PF13087">
    <property type="entry name" value="AAA_12"/>
    <property type="match status" value="1"/>
</dbReference>
<evidence type="ECO:0000259" key="20">
    <source>
        <dbReference type="Pfam" id="PF13087"/>
    </source>
</evidence>
<dbReference type="CDD" id="cd18038">
    <property type="entry name" value="DEXXQc_Helz-like"/>
    <property type="match status" value="1"/>
</dbReference>
<dbReference type="PANTHER" id="PTHR43763:SF6">
    <property type="entry name" value="XAA-PRO AMINOPEPTIDASE 1"/>
    <property type="match status" value="1"/>
</dbReference>
<dbReference type="Pfam" id="PF01321">
    <property type="entry name" value="Creatinase_N"/>
    <property type="match status" value="1"/>
</dbReference>
<dbReference type="FunFam" id="3.90.230.10:FF:000007">
    <property type="entry name" value="Xaa-Pro aminopeptidase P"/>
    <property type="match status" value="1"/>
</dbReference>
<dbReference type="InterPro" id="IPR000994">
    <property type="entry name" value="Pept_M24"/>
</dbReference>
<feature type="domain" description="Helicase MOV-10 helical" evidence="23">
    <location>
        <begin position="939"/>
        <end position="998"/>
    </location>
</feature>
<sequence>MGATVNTSERLAKLRELMGKKETDINAYVVLSEDQHGSEYIAECDERRAFISGFNGSAGCAIITPKDALLFTDGRYFLQAESQLDKNWKLMKQGLPDVPTWQDYLTKHLEESSRIGIDATLINAEDASSLSKNLTPRKSTLVSLPHNLVDQIWTDRSARPQNPVVHLEEKFSGELHESKLGRLRDELNKKQCTAIVLTALDEIAWLYNLRGSDIDFNPVFFAYAVVTMNGATLFVQGGAPADVDVKPYEEFWTFLKEFKSEGKVLVTDKSSLAIAEAVGKDNYTLLPSPVSLLKSIKNATELEGFRQSHIRDGAALVKYFSWLEDQLNQGKKLSEWGVASKLEEYRTEQGLFKGLSFPTISSTGANAAIIHYSPDSKDSAIIDKEEVYLCDSGAQFFDGTTDVTRTWHFGTPKPEEIRANTRVLQGHIAIDTAVFPNGTTGYTIDSWARRALWKDGLDYRHGTGHGVGHFLNVHEGPHGIGTRISLNANPLKPGMTVSNEPGYYADGKFGIRIENIVLVKEVQTPNNFGNKGYLGFEHVTMCPMHKKLVDTTLLTIEETKWLNDYHEEVWQKVSPLLQDDKSALDWLKRELISRRRSYPVNLNLLKLFFQDAVLRLEAAADSSMHQHSAVVAFAIVYPATIVLFTHEGRARYLCSAPTTTMVGWCYDSVSPGGCRRPPGTCKLCHDITKCSCGLILYTYTYESHVHGRRHQEILAGTQPPVSRRRKPSRPKQPYPHCRPTREFWENELQAHVATHTVQERLETALEDAQRDKNGIMVSSPEGIDFGIVDEAEQQSAVVVILVQRTDQDDTGMPISLTKCRMLSSLRQDEHGVKFSVAISPTSRSIRSARPHKVIITFHPSYAGRFEDTLELVFFDISQRRRFVIQRKVCATVGDLTDHEQLAPKAPYSQRKRRNIELDGPVRRSLRPPTWTRTKWVSKLPQFNIPQDLVQTLYTPEGYLKRSAPQDVRRFMPSSFTTATYAQHFQTLVYLEEEQMRQDLDAYSMEDVKIKANYPRYELQVEGLSEGRPSVVVGDFILVRPVGQPDKTWFEGRVHNVAMNHVSLRFGDDFNTYRGTKFDVRFVLNRLPFRRMHHALVNKNDPARLLFPGSEHLTTAGPVTSAMMEELSPLNRDIGRNREQLETVAAIVHQPRGSVPFIVFGPPGTGKTVTIVEAIEQLLKRDPNTRILACTPNNSAADLITQKLMHLGATDVFRMNSMTRKFGDLPKTLHKFSLINDNQAFAMPTLENVLKYRVVVSTCISAGALASLGVKPGHFACIFIDEAGQGKEPEIMIPIKGLANKHTNVVLAGDLKQLGPIVHSRLAKDLGLKESYLARLMQRPCYGLSPWDGGVSGGLAVTIMQLVKNFRSHPDILAFPNEQFYGNQLQACGDPLLTKSLENSDELPTKKFPIVFHSVVGRDQREESSPSFFNISEATLVKKYCASLIAKKGIRAEHIAVITPYHAQRMKILDLFYRDQKLKDIRVGSVEEFQGQERRIIIMSTVRSNAEFITSDIRRTLGFVASPHRFNVAVTRAQALLVVIGNSDVLALDPLWRSFMNYIHTKGGWRGHRISWDPKANVDDYVEGIRSKADGEAEETMARLKALIVNVSEGGDAIPPADSDDEEIDGGLGDGLVLKEDD</sequence>
<evidence type="ECO:0000256" key="11">
    <source>
        <dbReference type="ARBA" id="ARBA00022840"/>
    </source>
</evidence>
<keyword evidence="8" id="KW-0547">Nucleotide-binding</keyword>
<dbReference type="InterPro" id="IPR049080">
    <property type="entry name" value="MOV-10-like_beta-barrel"/>
</dbReference>
<comment type="cofactor">
    <cofactor evidence="1">
        <name>Mn(2+)</name>
        <dbReference type="ChEBI" id="CHEBI:29035"/>
    </cofactor>
</comment>
<evidence type="ECO:0000256" key="3">
    <source>
        <dbReference type="ARBA" id="ARBA00005601"/>
    </source>
</evidence>
<dbReference type="Pfam" id="PF21635">
    <property type="entry name" value="Mov-10_helical"/>
    <property type="match status" value="1"/>
</dbReference>
<evidence type="ECO:0000256" key="16">
    <source>
        <dbReference type="SAM" id="MobiDB-lite"/>
    </source>
</evidence>
<evidence type="ECO:0000256" key="7">
    <source>
        <dbReference type="ARBA" id="ARBA00022723"/>
    </source>
</evidence>
<dbReference type="InterPro" id="IPR032416">
    <property type="entry name" value="Peptidase_M24_C"/>
</dbReference>
<dbReference type="SUPFAM" id="SSF53092">
    <property type="entry name" value="Creatinase/prolidase N-terminal domain"/>
    <property type="match status" value="1"/>
</dbReference>
<dbReference type="CDD" id="cd18808">
    <property type="entry name" value="SF1_C_Upf1"/>
    <property type="match status" value="1"/>
</dbReference>
<keyword evidence="12" id="KW-0694">RNA-binding</keyword>
<dbReference type="PANTHER" id="PTHR43763">
    <property type="entry name" value="XAA-PRO AMINOPEPTIDASE 1"/>
    <property type="match status" value="1"/>
</dbReference>
<feature type="domain" description="Helicase MOV-10-like beta-barrel" evidence="22">
    <location>
        <begin position="1002"/>
        <end position="1081"/>
    </location>
</feature>
<dbReference type="InterPro" id="IPR049079">
    <property type="entry name" value="Mov-10_helical"/>
</dbReference>
<evidence type="ECO:0000259" key="18">
    <source>
        <dbReference type="Pfam" id="PF01321"/>
    </source>
</evidence>
<feature type="domain" description="DNA2/NAM7 helicase-like C-terminal" evidence="20">
    <location>
        <begin position="1357"/>
        <end position="1542"/>
    </location>
</feature>
<evidence type="ECO:0000259" key="21">
    <source>
        <dbReference type="Pfam" id="PF16188"/>
    </source>
</evidence>
<evidence type="ECO:0000256" key="8">
    <source>
        <dbReference type="ARBA" id="ARBA00022741"/>
    </source>
</evidence>
<evidence type="ECO:0000256" key="6">
    <source>
        <dbReference type="ARBA" id="ARBA00022490"/>
    </source>
</evidence>
<dbReference type="InterPro" id="IPR041679">
    <property type="entry name" value="DNA2/NAM7-like_C"/>
</dbReference>
<organism evidence="24 25">
    <name type="scientific">Armillaria ostoyae</name>
    <name type="common">Armillaria root rot fungus</name>
    <dbReference type="NCBI Taxonomy" id="47428"/>
    <lineage>
        <taxon>Eukaryota</taxon>
        <taxon>Fungi</taxon>
        <taxon>Dikarya</taxon>
        <taxon>Basidiomycota</taxon>
        <taxon>Agaricomycotina</taxon>
        <taxon>Agaricomycetes</taxon>
        <taxon>Agaricomycetidae</taxon>
        <taxon>Agaricales</taxon>
        <taxon>Marasmiineae</taxon>
        <taxon>Physalacriaceae</taxon>
        <taxon>Armillaria</taxon>
    </lineage>
</organism>
<dbReference type="Gene3D" id="3.40.350.10">
    <property type="entry name" value="Creatinase/prolidase N-terminal domain"/>
    <property type="match status" value="2"/>
</dbReference>
<keyword evidence="7" id="KW-0479">Metal-binding</keyword>
<feature type="region of interest" description="Disordered" evidence="16">
    <location>
        <begin position="710"/>
        <end position="736"/>
    </location>
</feature>
<evidence type="ECO:0000313" key="25">
    <source>
        <dbReference type="Proteomes" id="UP000219338"/>
    </source>
</evidence>
<dbReference type="InterPro" id="IPR036005">
    <property type="entry name" value="Creatinase/aminopeptidase-like"/>
</dbReference>
<dbReference type="Gene3D" id="3.90.230.10">
    <property type="entry name" value="Creatinase/methionine aminopeptidase superfamily"/>
    <property type="match status" value="1"/>
</dbReference>
<dbReference type="GO" id="GO:0005524">
    <property type="term" value="F:ATP binding"/>
    <property type="evidence" value="ECO:0007669"/>
    <property type="project" value="UniProtKB-KW"/>
</dbReference>
<feature type="domain" description="Peptidase M24" evidence="17">
    <location>
        <begin position="304"/>
        <end position="521"/>
    </location>
</feature>
<evidence type="ECO:0000256" key="12">
    <source>
        <dbReference type="ARBA" id="ARBA00022884"/>
    </source>
</evidence>
<dbReference type="Pfam" id="PF21634">
    <property type="entry name" value="MOV-10_beta-barrel"/>
    <property type="match status" value="1"/>
</dbReference>
<dbReference type="GO" id="GO:0036464">
    <property type="term" value="C:cytoplasmic ribonucleoprotein granule"/>
    <property type="evidence" value="ECO:0007669"/>
    <property type="project" value="UniProtKB-SubCell"/>
</dbReference>
<keyword evidence="13" id="KW-0943">RNA-mediated gene silencing</keyword>
<evidence type="ECO:0000259" key="22">
    <source>
        <dbReference type="Pfam" id="PF21634"/>
    </source>
</evidence>
<evidence type="ECO:0000259" key="19">
    <source>
        <dbReference type="Pfam" id="PF13086"/>
    </source>
</evidence>
<dbReference type="Pfam" id="PF16188">
    <property type="entry name" value="Peptidase_M24_C"/>
    <property type="match status" value="1"/>
</dbReference>
<keyword evidence="25" id="KW-1185">Reference proteome</keyword>
<gene>
    <name evidence="24" type="ORF">ARMOST_14991</name>
</gene>
<dbReference type="InterPro" id="IPR047187">
    <property type="entry name" value="SF1_C_Upf1"/>
</dbReference>
<dbReference type="InterPro" id="IPR041677">
    <property type="entry name" value="DNA2/NAM7_AAA_11"/>
</dbReference>
<evidence type="ECO:0000259" key="17">
    <source>
        <dbReference type="Pfam" id="PF00557"/>
    </source>
</evidence>
<dbReference type="SUPFAM" id="SSF52540">
    <property type="entry name" value="P-loop containing nucleoside triphosphate hydrolases"/>
    <property type="match status" value="1"/>
</dbReference>
<dbReference type="OrthoDB" id="9995434at2759"/>
<dbReference type="FunFam" id="3.40.350.10:FF:000003">
    <property type="entry name" value="Xaa-pro aminopeptidase P"/>
    <property type="match status" value="1"/>
</dbReference>
<dbReference type="Pfam" id="PF00557">
    <property type="entry name" value="Peptidase_M24"/>
    <property type="match status" value="1"/>
</dbReference>
<dbReference type="Gene3D" id="3.40.50.300">
    <property type="entry name" value="P-loop containing nucleotide triphosphate hydrolases"/>
    <property type="match status" value="2"/>
</dbReference>
<feature type="region of interest" description="Disordered" evidence="16">
    <location>
        <begin position="1610"/>
        <end position="1637"/>
    </location>
</feature>
<keyword evidence="14" id="KW-0464">Manganese</keyword>
<reference evidence="25" key="1">
    <citation type="journal article" date="2017" name="Nat. Ecol. Evol.">
        <title>Genome expansion and lineage-specific genetic innovations in the forest pathogenic fungi Armillaria.</title>
        <authorList>
            <person name="Sipos G."/>
            <person name="Prasanna A.N."/>
            <person name="Walter M.C."/>
            <person name="O'Connor E."/>
            <person name="Balint B."/>
            <person name="Krizsan K."/>
            <person name="Kiss B."/>
            <person name="Hess J."/>
            <person name="Varga T."/>
            <person name="Slot J."/>
            <person name="Riley R."/>
            <person name="Boka B."/>
            <person name="Rigling D."/>
            <person name="Barry K."/>
            <person name="Lee J."/>
            <person name="Mihaltcheva S."/>
            <person name="LaButti K."/>
            <person name="Lipzen A."/>
            <person name="Waldron R."/>
            <person name="Moloney N.M."/>
            <person name="Sperisen C."/>
            <person name="Kredics L."/>
            <person name="Vagvoelgyi C."/>
            <person name="Patrignani A."/>
            <person name="Fitzpatrick D."/>
            <person name="Nagy I."/>
            <person name="Doyle S."/>
            <person name="Anderson J.B."/>
            <person name="Grigoriev I.V."/>
            <person name="Gueldener U."/>
            <person name="Muensterkoetter M."/>
            <person name="Nagy L.G."/>
        </authorList>
    </citation>
    <scope>NUCLEOTIDE SEQUENCE [LARGE SCALE GENOMIC DNA]</scope>
    <source>
        <strain evidence="25">C18/9</strain>
    </source>
</reference>
<evidence type="ECO:0000256" key="1">
    <source>
        <dbReference type="ARBA" id="ARBA00001936"/>
    </source>
</evidence>
<comment type="catalytic activity">
    <reaction evidence="15">
        <text>ATP + H2O = ADP + phosphate + H(+)</text>
        <dbReference type="Rhea" id="RHEA:13065"/>
        <dbReference type="ChEBI" id="CHEBI:15377"/>
        <dbReference type="ChEBI" id="CHEBI:15378"/>
        <dbReference type="ChEBI" id="CHEBI:30616"/>
        <dbReference type="ChEBI" id="CHEBI:43474"/>
        <dbReference type="ChEBI" id="CHEBI:456216"/>
        <dbReference type="EC" id="3.6.4.13"/>
    </reaction>
</comment>
<dbReference type="GO" id="GO:0046872">
    <property type="term" value="F:metal ion binding"/>
    <property type="evidence" value="ECO:0007669"/>
    <property type="project" value="UniProtKB-KW"/>
</dbReference>